<dbReference type="NCBIfam" id="NF004371">
    <property type="entry name" value="PRK05740.1-1"/>
    <property type="match status" value="1"/>
</dbReference>
<evidence type="ECO:0000256" key="6">
    <source>
        <dbReference type="ARBA" id="ARBA00022989"/>
    </source>
</evidence>
<accession>A0A6M4H1L3</accession>
<evidence type="ECO:0000256" key="7">
    <source>
        <dbReference type="ARBA" id="ARBA00023010"/>
    </source>
</evidence>
<dbReference type="InterPro" id="IPR001901">
    <property type="entry name" value="Translocase_SecE/Sec61-g"/>
</dbReference>
<dbReference type="NCBIfam" id="TIGR00964">
    <property type="entry name" value="secE_bact"/>
    <property type="match status" value="1"/>
</dbReference>
<dbReference type="HAMAP" id="MF_00422">
    <property type="entry name" value="SecE"/>
    <property type="match status" value="1"/>
</dbReference>
<dbReference type="EMBL" id="CP053069">
    <property type="protein sequence ID" value="QJR12573.1"/>
    <property type="molecule type" value="Genomic_DNA"/>
</dbReference>
<dbReference type="GO" id="GO:0005886">
    <property type="term" value="C:plasma membrane"/>
    <property type="evidence" value="ECO:0007669"/>
    <property type="project" value="UniProtKB-UniRule"/>
</dbReference>
<comment type="caution">
    <text evidence="9">Lacks conserved residue(s) required for the propagation of feature annotation.</text>
</comment>
<protein>
    <recommendedName>
        <fullName evidence="9">Protein translocase subunit SecE</fullName>
    </recommendedName>
</protein>
<proteinExistence type="inferred from homology"/>
<dbReference type="PANTHER" id="PTHR33910:SF1">
    <property type="entry name" value="PROTEIN TRANSLOCASE SUBUNIT SECE"/>
    <property type="match status" value="1"/>
</dbReference>
<keyword evidence="11" id="KW-1185">Reference proteome</keyword>
<organism evidence="10 11">
    <name type="scientific">Usitatibacter rugosus</name>
    <dbReference type="NCBI Taxonomy" id="2732067"/>
    <lineage>
        <taxon>Bacteria</taxon>
        <taxon>Pseudomonadati</taxon>
        <taxon>Pseudomonadota</taxon>
        <taxon>Betaproteobacteria</taxon>
        <taxon>Nitrosomonadales</taxon>
        <taxon>Usitatibacteraceae</taxon>
        <taxon>Usitatibacter</taxon>
    </lineage>
</organism>
<evidence type="ECO:0000256" key="4">
    <source>
        <dbReference type="ARBA" id="ARBA00022692"/>
    </source>
</evidence>
<keyword evidence="2 9" id="KW-0813">Transport</keyword>
<comment type="function">
    <text evidence="9">Essential subunit of the Sec protein translocation channel SecYEG. Clamps together the 2 halves of SecY. May contact the channel plug during translocation.</text>
</comment>
<keyword evidence="8 9" id="KW-0472">Membrane</keyword>
<comment type="subcellular location">
    <subcellularLocation>
        <location evidence="1">Membrane</location>
    </subcellularLocation>
</comment>
<dbReference type="RefSeq" id="WP_171094893.1">
    <property type="nucleotide sequence ID" value="NZ_CP053069.1"/>
</dbReference>
<dbReference type="GO" id="GO:0065002">
    <property type="term" value="P:intracellular protein transmembrane transport"/>
    <property type="evidence" value="ECO:0007669"/>
    <property type="project" value="UniProtKB-UniRule"/>
</dbReference>
<keyword evidence="4 9" id="KW-0812">Transmembrane</keyword>
<keyword evidence="7 9" id="KW-0811">Translocation</keyword>
<reference evidence="10 11" key="1">
    <citation type="submission" date="2020-04" db="EMBL/GenBank/DDBJ databases">
        <title>Usitatibacter rugosus gen. nov., sp. nov. and Usitatibacter palustris sp. nov., novel members of Usitatibacteraceae fam. nov. within the order Nitrosomonadales isolated from soil.</title>
        <authorList>
            <person name="Huber K.J."/>
            <person name="Neumann-Schaal M."/>
            <person name="Geppert A."/>
            <person name="Luckner M."/>
            <person name="Wanner G."/>
            <person name="Overmann J."/>
        </authorList>
    </citation>
    <scope>NUCLEOTIDE SEQUENCE [LARGE SCALE GENOMIC DNA]</scope>
    <source>
        <strain evidence="10 11">0125_3</strain>
    </source>
</reference>
<evidence type="ECO:0000313" key="10">
    <source>
        <dbReference type="EMBL" id="QJR12573.1"/>
    </source>
</evidence>
<dbReference type="Pfam" id="PF00584">
    <property type="entry name" value="SecE"/>
    <property type="match status" value="1"/>
</dbReference>
<evidence type="ECO:0000313" key="11">
    <source>
        <dbReference type="Proteomes" id="UP000501534"/>
    </source>
</evidence>
<dbReference type="Proteomes" id="UP000501534">
    <property type="component" value="Chromosome"/>
</dbReference>
<dbReference type="GO" id="GO:0043952">
    <property type="term" value="P:protein transport by the Sec complex"/>
    <property type="evidence" value="ECO:0007669"/>
    <property type="project" value="UniProtKB-UniRule"/>
</dbReference>
<dbReference type="InterPro" id="IPR038379">
    <property type="entry name" value="SecE_sf"/>
</dbReference>
<evidence type="ECO:0000256" key="1">
    <source>
        <dbReference type="ARBA" id="ARBA00004370"/>
    </source>
</evidence>
<feature type="transmembrane region" description="Helical" evidence="9">
    <location>
        <begin position="7"/>
        <end position="24"/>
    </location>
</feature>
<evidence type="ECO:0000256" key="3">
    <source>
        <dbReference type="ARBA" id="ARBA00022475"/>
    </source>
</evidence>
<feature type="transmembrane region" description="Helical" evidence="9">
    <location>
        <begin position="30"/>
        <end position="50"/>
    </location>
</feature>
<gene>
    <name evidence="9 10" type="primary">secE</name>
    <name evidence="10" type="ORF">DSM104443_03659</name>
</gene>
<sequence>MAERIKMAIAALIAVAGLYGFYALRENYPTVVRLGVLLGSFAVAAGIMWLTQPGKDFVVFARESAEEAKRVVWPSRKETLQTTGVVFLFVFVMALFLWVVDAGLLWVTQKLLGQGG</sequence>
<dbReference type="PRINTS" id="PR01650">
    <property type="entry name" value="SECETRNLCASE"/>
</dbReference>
<dbReference type="GO" id="GO:0009306">
    <property type="term" value="P:protein secretion"/>
    <property type="evidence" value="ECO:0007669"/>
    <property type="project" value="UniProtKB-UniRule"/>
</dbReference>
<dbReference type="GO" id="GO:0008320">
    <property type="term" value="F:protein transmembrane transporter activity"/>
    <property type="evidence" value="ECO:0007669"/>
    <property type="project" value="UniProtKB-UniRule"/>
</dbReference>
<evidence type="ECO:0000256" key="8">
    <source>
        <dbReference type="ARBA" id="ARBA00023136"/>
    </source>
</evidence>
<evidence type="ECO:0000256" key="9">
    <source>
        <dbReference type="HAMAP-Rule" id="MF_00422"/>
    </source>
</evidence>
<dbReference type="PANTHER" id="PTHR33910">
    <property type="entry name" value="PROTEIN TRANSLOCASE SUBUNIT SECE"/>
    <property type="match status" value="1"/>
</dbReference>
<keyword evidence="3 9" id="KW-1003">Cell membrane</keyword>
<keyword evidence="5 9" id="KW-0653">Protein transport</keyword>
<name>A0A6M4H1L3_9PROT</name>
<evidence type="ECO:0000256" key="2">
    <source>
        <dbReference type="ARBA" id="ARBA00022448"/>
    </source>
</evidence>
<dbReference type="AlphaFoldDB" id="A0A6M4H1L3"/>
<comment type="similarity">
    <text evidence="9">Belongs to the SecE/SEC61-gamma family.</text>
</comment>
<dbReference type="Gene3D" id="1.20.5.1030">
    <property type="entry name" value="Preprotein translocase secy subunit"/>
    <property type="match status" value="1"/>
</dbReference>
<dbReference type="InterPro" id="IPR005807">
    <property type="entry name" value="SecE_bac"/>
</dbReference>
<dbReference type="KEGG" id="uru:DSM104443_03659"/>
<evidence type="ECO:0000256" key="5">
    <source>
        <dbReference type="ARBA" id="ARBA00022927"/>
    </source>
</evidence>
<keyword evidence="6 9" id="KW-1133">Transmembrane helix</keyword>
<feature type="transmembrane region" description="Helical" evidence="9">
    <location>
        <begin position="85"/>
        <end position="107"/>
    </location>
</feature>
<dbReference type="GO" id="GO:0006605">
    <property type="term" value="P:protein targeting"/>
    <property type="evidence" value="ECO:0007669"/>
    <property type="project" value="UniProtKB-UniRule"/>
</dbReference>
<comment type="subunit">
    <text evidence="9">Component of the Sec protein translocase complex. Heterotrimer consisting of SecY, SecE and SecG subunits. The heterotrimers can form oligomers, although 1 heterotrimer is thought to be able to translocate proteins. Interacts with the ribosome. Interacts with SecDF, and other proteins may be involved. Interacts with SecA.</text>
</comment>